<dbReference type="RefSeq" id="WP_326123371.1">
    <property type="nucleotide sequence ID" value="NZ_JARSFG010000014.1"/>
</dbReference>
<evidence type="ECO:0000256" key="4">
    <source>
        <dbReference type="HAMAP-Rule" id="MF_01185"/>
    </source>
</evidence>
<dbReference type="AlphaFoldDB" id="A0AAW9NT17"/>
<keyword evidence="3 4" id="KW-0810">Translation regulation</keyword>
<keyword evidence="5" id="KW-0969">Cilium</keyword>
<dbReference type="EMBL" id="JARSFG010000014">
    <property type="protein sequence ID" value="MEC1178889.1"/>
    <property type="molecule type" value="Genomic_DNA"/>
</dbReference>
<evidence type="ECO:0000313" key="6">
    <source>
        <dbReference type="Proteomes" id="UP001344888"/>
    </source>
</evidence>
<dbReference type="PANTHER" id="PTHR39190">
    <property type="entry name" value="FLAGELLAR ASSEMBLY FACTOR FLIW"/>
    <property type="match status" value="1"/>
</dbReference>
<dbReference type="GO" id="GO:0006417">
    <property type="term" value="P:regulation of translation"/>
    <property type="evidence" value="ECO:0007669"/>
    <property type="project" value="UniProtKB-KW"/>
</dbReference>
<reference evidence="5 6" key="1">
    <citation type="submission" date="2023-03" db="EMBL/GenBank/DDBJ databases">
        <title>Bacillus Genome Sequencing.</title>
        <authorList>
            <person name="Dunlap C."/>
        </authorList>
    </citation>
    <scope>NUCLEOTIDE SEQUENCE [LARGE SCALE GENOMIC DNA]</scope>
    <source>
        <strain evidence="5 6">B-59205</strain>
    </source>
</reference>
<keyword evidence="2 4" id="KW-1005">Bacterial flagellum biogenesis</keyword>
<name>A0AAW9NT17_9BACL</name>
<comment type="caution">
    <text evidence="5">The sequence shown here is derived from an EMBL/GenBank/DDBJ whole genome shotgun (WGS) entry which is preliminary data.</text>
</comment>
<evidence type="ECO:0000256" key="3">
    <source>
        <dbReference type="ARBA" id="ARBA00022845"/>
    </source>
</evidence>
<dbReference type="Gene3D" id="2.30.290.10">
    <property type="entry name" value="BH3618-like"/>
    <property type="match status" value="1"/>
</dbReference>
<dbReference type="InterPro" id="IPR003775">
    <property type="entry name" value="Flagellar_assembly_factor_FliW"/>
</dbReference>
<dbReference type="Proteomes" id="UP001344888">
    <property type="component" value="Unassembled WGS sequence"/>
</dbReference>
<dbReference type="HAMAP" id="MF_01185">
    <property type="entry name" value="FliW"/>
    <property type="match status" value="1"/>
</dbReference>
<dbReference type="InterPro" id="IPR024046">
    <property type="entry name" value="Flagellar_assmbl_FliW_dom_sf"/>
</dbReference>
<accession>A0AAW9NT17</accession>
<comment type="similarity">
    <text evidence="4">Belongs to the FliW family.</text>
</comment>
<dbReference type="SUPFAM" id="SSF141457">
    <property type="entry name" value="BH3618-like"/>
    <property type="match status" value="1"/>
</dbReference>
<sequence length="147" mass="16758">MNIETKFLGEVEIKEQDILTFEKGLPGFPSVQKFVLLPLDADLPLVVLQSIEQQELGFVLAYPFAFKKDYAFNIEEEERIDLQIEQEEDVIAYAILTLKESFQESTMNLLAPIVINTKKKLGKQIVLQDSIRYPLRHPIGTMEGSAD</sequence>
<comment type="function">
    <text evidence="4">Acts as an anti-CsrA protein, binds CsrA and prevents it from repressing translation of its target genes, one of which is flagellin. Binds to flagellin and participates in the assembly of the flagellum.</text>
</comment>
<comment type="subunit">
    <text evidence="4">Interacts with translational regulator CsrA and flagellin(s).</text>
</comment>
<dbReference type="PANTHER" id="PTHR39190:SF1">
    <property type="entry name" value="FLAGELLAR ASSEMBLY FACTOR FLIW"/>
    <property type="match status" value="1"/>
</dbReference>
<keyword evidence="4" id="KW-0143">Chaperone</keyword>
<keyword evidence="5" id="KW-0282">Flagellum</keyword>
<gene>
    <name evidence="4 5" type="primary">fliW</name>
    <name evidence="5" type="ORF">P9B03_10370</name>
</gene>
<organism evidence="5 6">
    <name type="scientific">Metasolibacillus meyeri</name>
    <dbReference type="NCBI Taxonomy" id="1071052"/>
    <lineage>
        <taxon>Bacteria</taxon>
        <taxon>Bacillati</taxon>
        <taxon>Bacillota</taxon>
        <taxon>Bacilli</taxon>
        <taxon>Bacillales</taxon>
        <taxon>Caryophanaceae</taxon>
        <taxon>Metasolibacillus</taxon>
    </lineage>
</organism>
<evidence type="ECO:0000256" key="2">
    <source>
        <dbReference type="ARBA" id="ARBA00022795"/>
    </source>
</evidence>
<evidence type="ECO:0000313" key="5">
    <source>
        <dbReference type="EMBL" id="MEC1178889.1"/>
    </source>
</evidence>
<comment type="subcellular location">
    <subcellularLocation>
        <location evidence="4">Cytoplasm</location>
    </subcellularLocation>
</comment>
<evidence type="ECO:0000256" key="1">
    <source>
        <dbReference type="ARBA" id="ARBA00022490"/>
    </source>
</evidence>
<keyword evidence="6" id="KW-1185">Reference proteome</keyword>
<protein>
    <recommendedName>
        <fullName evidence="4">Flagellar assembly factor FliW</fullName>
    </recommendedName>
</protein>
<proteinExistence type="inferred from homology"/>
<dbReference type="GO" id="GO:0044780">
    <property type="term" value="P:bacterial-type flagellum assembly"/>
    <property type="evidence" value="ECO:0007669"/>
    <property type="project" value="UniProtKB-UniRule"/>
</dbReference>
<keyword evidence="1 4" id="KW-0963">Cytoplasm</keyword>
<dbReference type="NCBIfam" id="NF009793">
    <property type="entry name" value="PRK13285.1-1"/>
    <property type="match status" value="1"/>
</dbReference>
<keyword evidence="5" id="KW-0966">Cell projection</keyword>
<dbReference type="Pfam" id="PF02623">
    <property type="entry name" value="FliW"/>
    <property type="match status" value="1"/>
</dbReference>
<dbReference type="GO" id="GO:0005737">
    <property type="term" value="C:cytoplasm"/>
    <property type="evidence" value="ECO:0007669"/>
    <property type="project" value="UniProtKB-SubCell"/>
</dbReference>